<name>A0A9W8I3C6_9FUNG</name>
<evidence type="ECO:0000256" key="1">
    <source>
        <dbReference type="ARBA" id="ARBA00006484"/>
    </source>
</evidence>
<proteinExistence type="inferred from homology"/>
<dbReference type="OrthoDB" id="10253736at2759"/>
<comment type="caution">
    <text evidence="5">The sequence shown here is derived from an EMBL/GenBank/DDBJ whole genome shotgun (WGS) entry which is preliminary data.</text>
</comment>
<dbReference type="SUPFAM" id="SSF51735">
    <property type="entry name" value="NAD(P)-binding Rossmann-fold domains"/>
    <property type="match status" value="1"/>
</dbReference>
<organism evidence="5 6">
    <name type="scientific">Coemansia guatemalensis</name>
    <dbReference type="NCBI Taxonomy" id="2761395"/>
    <lineage>
        <taxon>Eukaryota</taxon>
        <taxon>Fungi</taxon>
        <taxon>Fungi incertae sedis</taxon>
        <taxon>Zoopagomycota</taxon>
        <taxon>Kickxellomycotina</taxon>
        <taxon>Kickxellomycetes</taxon>
        <taxon>Kickxellales</taxon>
        <taxon>Kickxellaceae</taxon>
        <taxon>Coemansia</taxon>
    </lineage>
</organism>
<protein>
    <recommendedName>
        <fullName evidence="7">NAD(P)-binding protein</fullName>
    </recommendedName>
</protein>
<dbReference type="PRINTS" id="PR00080">
    <property type="entry name" value="SDRFAMILY"/>
</dbReference>
<evidence type="ECO:0000256" key="2">
    <source>
        <dbReference type="ARBA" id="ARBA00022857"/>
    </source>
</evidence>
<dbReference type="InterPro" id="IPR036291">
    <property type="entry name" value="NAD(P)-bd_dom_sf"/>
</dbReference>
<reference evidence="5" key="1">
    <citation type="submission" date="2022-07" db="EMBL/GenBank/DDBJ databases">
        <title>Phylogenomic reconstructions and comparative analyses of Kickxellomycotina fungi.</title>
        <authorList>
            <person name="Reynolds N.K."/>
            <person name="Stajich J.E."/>
            <person name="Barry K."/>
            <person name="Grigoriev I.V."/>
            <person name="Crous P."/>
            <person name="Smith M.E."/>
        </authorList>
    </citation>
    <scope>NUCLEOTIDE SEQUENCE</scope>
    <source>
        <strain evidence="5">NRRL 1565</strain>
    </source>
</reference>
<dbReference type="CDD" id="cd05339">
    <property type="entry name" value="17beta-HSDXI-like_SDR_c"/>
    <property type="match status" value="1"/>
</dbReference>
<keyword evidence="6" id="KW-1185">Reference proteome</keyword>
<dbReference type="PROSITE" id="PS00061">
    <property type="entry name" value="ADH_SHORT"/>
    <property type="match status" value="1"/>
</dbReference>
<dbReference type="InterPro" id="IPR002347">
    <property type="entry name" value="SDR_fam"/>
</dbReference>
<dbReference type="Gene3D" id="3.40.50.720">
    <property type="entry name" value="NAD(P)-binding Rossmann-like Domain"/>
    <property type="match status" value="1"/>
</dbReference>
<sequence length="354" mass="38745">MDKIDDSQPLVPRGFNLDTTLRYMSRALRSPLLSYLAINTLLPRFRDINPKDKLAATVALWTATTFVFPAICKLTGHLLGFCRPPIQWADEVVVITGGSHGIGLELAKRLLRAGSRVAILDVNPFPIDDESVSGLWGYYRCDISSLDQIKDAADLVRAELGDPTMLVNNAGIVAGKLLLDMTDDEVDKVVNVNLTSHFHLIRQFLPAMLRRGRGHIVSIGSIVSFAGTPQATTYCATKGGVKLLHESLRREVASRYKPNDIQFTIAYPGVTNTGLFKGLDLGQFFLPNLRPDSIARAIFNALGSGQGHEIYLPKMANALTIIYALPQHVRSGLINLLSGGDKAMSTFSGHSKYK</sequence>
<comment type="similarity">
    <text evidence="1 4">Belongs to the short-chain dehydrogenases/reductases (SDR) family.</text>
</comment>
<evidence type="ECO:0008006" key="7">
    <source>
        <dbReference type="Google" id="ProtNLM"/>
    </source>
</evidence>
<dbReference type="GO" id="GO:0016616">
    <property type="term" value="F:oxidoreductase activity, acting on the CH-OH group of donors, NAD or NADP as acceptor"/>
    <property type="evidence" value="ECO:0007669"/>
    <property type="project" value="TreeGrafter"/>
</dbReference>
<evidence type="ECO:0000256" key="4">
    <source>
        <dbReference type="RuleBase" id="RU000363"/>
    </source>
</evidence>
<dbReference type="PRINTS" id="PR00081">
    <property type="entry name" value="GDHRDH"/>
</dbReference>
<dbReference type="PANTHER" id="PTHR24322:SF736">
    <property type="entry name" value="RETINOL DEHYDROGENASE 10"/>
    <property type="match status" value="1"/>
</dbReference>
<evidence type="ECO:0000313" key="5">
    <source>
        <dbReference type="EMBL" id="KAJ2808711.1"/>
    </source>
</evidence>
<gene>
    <name evidence="5" type="ORF">H4R20_000687</name>
</gene>
<dbReference type="EMBL" id="JANBUO010000028">
    <property type="protein sequence ID" value="KAJ2808711.1"/>
    <property type="molecule type" value="Genomic_DNA"/>
</dbReference>
<dbReference type="InterPro" id="IPR020904">
    <property type="entry name" value="Sc_DH/Rdtase_CS"/>
</dbReference>
<evidence type="ECO:0000256" key="3">
    <source>
        <dbReference type="ARBA" id="ARBA00023002"/>
    </source>
</evidence>
<dbReference type="AlphaFoldDB" id="A0A9W8I3C6"/>
<dbReference type="PANTHER" id="PTHR24322">
    <property type="entry name" value="PKSB"/>
    <property type="match status" value="1"/>
</dbReference>
<keyword evidence="3" id="KW-0560">Oxidoreductase</keyword>
<keyword evidence="2" id="KW-0521">NADP</keyword>
<accession>A0A9W8I3C6</accession>
<dbReference type="Proteomes" id="UP001140094">
    <property type="component" value="Unassembled WGS sequence"/>
</dbReference>
<evidence type="ECO:0000313" key="6">
    <source>
        <dbReference type="Proteomes" id="UP001140094"/>
    </source>
</evidence>
<dbReference type="Pfam" id="PF00106">
    <property type="entry name" value="adh_short"/>
    <property type="match status" value="1"/>
</dbReference>